<keyword evidence="3" id="KW-1185">Reference proteome</keyword>
<name>A0A6G0TY27_APHGL</name>
<evidence type="ECO:0000256" key="1">
    <source>
        <dbReference type="SAM" id="Phobius"/>
    </source>
</evidence>
<keyword evidence="1" id="KW-0812">Transmembrane</keyword>
<accession>A0A6G0TY27</accession>
<dbReference type="EMBL" id="VYZN01000014">
    <property type="protein sequence ID" value="KAE9539849.1"/>
    <property type="molecule type" value="Genomic_DNA"/>
</dbReference>
<protein>
    <submittedName>
        <fullName evidence="2">Uncharacterized protein</fullName>
    </submittedName>
</protein>
<feature type="transmembrane region" description="Helical" evidence="1">
    <location>
        <begin position="20"/>
        <end position="38"/>
    </location>
</feature>
<dbReference type="Proteomes" id="UP000475862">
    <property type="component" value="Unassembled WGS sequence"/>
</dbReference>
<reference evidence="2 3" key="1">
    <citation type="submission" date="2019-08" db="EMBL/GenBank/DDBJ databases">
        <title>The genome of the soybean aphid Biotype 1, its phylome, world population structure and adaptation to the North American continent.</title>
        <authorList>
            <person name="Giordano R."/>
            <person name="Donthu R.K."/>
            <person name="Hernandez A.G."/>
            <person name="Wright C.L."/>
            <person name="Zimin A.V."/>
        </authorList>
    </citation>
    <scope>NUCLEOTIDE SEQUENCE [LARGE SCALE GENOMIC DNA]</scope>
    <source>
        <tissue evidence="2">Whole aphids</tissue>
    </source>
</reference>
<organism evidence="2 3">
    <name type="scientific">Aphis glycines</name>
    <name type="common">Soybean aphid</name>
    <dbReference type="NCBI Taxonomy" id="307491"/>
    <lineage>
        <taxon>Eukaryota</taxon>
        <taxon>Metazoa</taxon>
        <taxon>Ecdysozoa</taxon>
        <taxon>Arthropoda</taxon>
        <taxon>Hexapoda</taxon>
        <taxon>Insecta</taxon>
        <taxon>Pterygota</taxon>
        <taxon>Neoptera</taxon>
        <taxon>Paraneoptera</taxon>
        <taxon>Hemiptera</taxon>
        <taxon>Sternorrhyncha</taxon>
        <taxon>Aphidomorpha</taxon>
        <taxon>Aphidoidea</taxon>
        <taxon>Aphididae</taxon>
        <taxon>Aphidini</taxon>
        <taxon>Aphis</taxon>
        <taxon>Aphis</taxon>
    </lineage>
</organism>
<comment type="caution">
    <text evidence="2">The sequence shown here is derived from an EMBL/GenBank/DDBJ whole genome shotgun (WGS) entry which is preliminary data.</text>
</comment>
<feature type="transmembrane region" description="Helical" evidence="1">
    <location>
        <begin position="59"/>
        <end position="76"/>
    </location>
</feature>
<sequence>MRTYPTDDCTFDGHDKNNAVITPLTVPCMMLLYSRIYPHICHSNNIIYIMRTYKLRLHNIMNAGTYIILIIINYRVRIKEPLSSSTSHDRRGEYNNIKRIVDNILKAGLLMSTNKRDRRTCGFCSADSFRRRQCRGRKKHSCLKHGSKTLNRQRRQMEDRRNRRHCVTLQSTHTTASTRVRVRLNGTQNTREASTGVEIQRKY</sequence>
<keyword evidence="1" id="KW-1133">Transmembrane helix</keyword>
<dbReference type="AlphaFoldDB" id="A0A6G0TY27"/>
<gene>
    <name evidence="2" type="ORF">AGLY_005101</name>
</gene>
<evidence type="ECO:0000313" key="2">
    <source>
        <dbReference type="EMBL" id="KAE9539849.1"/>
    </source>
</evidence>
<keyword evidence="1" id="KW-0472">Membrane</keyword>
<proteinExistence type="predicted"/>
<evidence type="ECO:0000313" key="3">
    <source>
        <dbReference type="Proteomes" id="UP000475862"/>
    </source>
</evidence>